<keyword evidence="3" id="KW-1185">Reference proteome</keyword>
<sequence length="226" mass="26670">MWWILIVLIIIMLGLTFIKSPKGKGMIGEFRVNRIIKKAALDLGGIELHDLMYQDEISSSQIDHLLLTQKALYVIETKNYNGYIYGNESSHDWTMTVKHINQYKNRKGKKYLKVNISKHQFYNPIKQNQTHIRKIMNLTDIKINIINIVVFGRKAILKDVKHSDQVYVVHEHELLKTIQRIENNISNKKTIEVQIDVLDQLIYHNIKDRKSRRGHVQRIKAKYKKN</sequence>
<dbReference type="AlphaFoldDB" id="A0A7L6N5J0"/>
<evidence type="ECO:0000259" key="1">
    <source>
        <dbReference type="PROSITE" id="PS50965"/>
    </source>
</evidence>
<accession>A0A7L6N5J0</accession>
<dbReference type="Proteomes" id="UP000512167">
    <property type="component" value="Chromosome"/>
</dbReference>
<feature type="domain" description="NERD" evidence="1">
    <location>
        <begin position="24"/>
        <end position="158"/>
    </location>
</feature>
<dbReference type="InterPro" id="IPR011528">
    <property type="entry name" value="NERD"/>
</dbReference>
<dbReference type="RefSeq" id="WP_312031680.1">
    <property type="nucleotide sequence ID" value="NZ_CP051151.1"/>
</dbReference>
<evidence type="ECO:0000313" key="2">
    <source>
        <dbReference type="EMBL" id="QLY40831.1"/>
    </source>
</evidence>
<dbReference type="EMBL" id="CP051151">
    <property type="protein sequence ID" value="QLY40831.1"/>
    <property type="molecule type" value="Genomic_DNA"/>
</dbReference>
<gene>
    <name evidence="2" type="ORF">HF295_08165</name>
</gene>
<dbReference type="Pfam" id="PF08378">
    <property type="entry name" value="NERD"/>
    <property type="match status" value="1"/>
</dbReference>
<organism evidence="2 3">
    <name type="scientific">Hujiaoplasma nucleasis</name>
    <dbReference type="NCBI Taxonomy" id="2725268"/>
    <lineage>
        <taxon>Bacteria</taxon>
        <taxon>Bacillati</taxon>
        <taxon>Mycoplasmatota</taxon>
        <taxon>Mollicutes</taxon>
        <taxon>Candidatus Izemoplasmatales</taxon>
        <taxon>Hujiaoplasmataceae</taxon>
        <taxon>Hujiaoplasma</taxon>
    </lineage>
</organism>
<evidence type="ECO:0000313" key="3">
    <source>
        <dbReference type="Proteomes" id="UP000512167"/>
    </source>
</evidence>
<name>A0A7L6N5J0_9MOLU</name>
<proteinExistence type="predicted"/>
<dbReference type="KEGG" id="tbk:HF295_08165"/>
<protein>
    <submittedName>
        <fullName evidence="2">NERD domain-containing protein</fullName>
    </submittedName>
</protein>
<dbReference type="PROSITE" id="PS50965">
    <property type="entry name" value="NERD"/>
    <property type="match status" value="1"/>
</dbReference>
<reference evidence="2 3" key="1">
    <citation type="submission" date="2020-04" db="EMBL/GenBank/DDBJ databases">
        <authorList>
            <person name="Zheng R.K."/>
            <person name="Sun C.M."/>
        </authorList>
    </citation>
    <scope>NUCLEOTIDE SEQUENCE [LARGE SCALE GENOMIC DNA]</scope>
    <source>
        <strain evidence="3">zrk29</strain>
    </source>
</reference>